<dbReference type="AlphaFoldDB" id="A0A6D2L1P9"/>
<dbReference type="Proteomes" id="UP000467841">
    <property type="component" value="Unassembled WGS sequence"/>
</dbReference>
<evidence type="ECO:0000313" key="4">
    <source>
        <dbReference type="Proteomes" id="UP000467841"/>
    </source>
</evidence>
<feature type="signal peptide" evidence="2">
    <location>
        <begin position="1"/>
        <end position="27"/>
    </location>
</feature>
<proteinExistence type="predicted"/>
<protein>
    <recommendedName>
        <fullName evidence="5">Trichome birefringence-like N-terminal domain-containing protein</fullName>
    </recommendedName>
</protein>
<evidence type="ECO:0000256" key="2">
    <source>
        <dbReference type="SAM" id="SignalP"/>
    </source>
</evidence>
<reference evidence="3" key="1">
    <citation type="submission" date="2020-01" db="EMBL/GenBank/DDBJ databases">
        <authorList>
            <person name="Mishra B."/>
        </authorList>
    </citation>
    <scope>NUCLEOTIDE SEQUENCE [LARGE SCALE GENOMIC DNA]</scope>
</reference>
<keyword evidence="2" id="KW-0732">Signal</keyword>
<evidence type="ECO:0008006" key="5">
    <source>
        <dbReference type="Google" id="ProtNLM"/>
    </source>
</evidence>
<feature type="chain" id="PRO_5025508032" description="Trichome birefringence-like N-terminal domain-containing protein" evidence="2">
    <location>
        <begin position="28"/>
        <end position="161"/>
    </location>
</feature>
<comment type="caution">
    <text evidence="3">The sequence shown here is derived from an EMBL/GenBank/DDBJ whole genome shotgun (WGS) entry which is preliminary data.</text>
</comment>
<evidence type="ECO:0000313" key="3">
    <source>
        <dbReference type="EMBL" id="CAA7058692.1"/>
    </source>
</evidence>
<accession>A0A6D2L1P9</accession>
<name>A0A6D2L1P9_9BRAS</name>
<dbReference type="OrthoDB" id="630188at2759"/>
<organism evidence="3 4">
    <name type="scientific">Microthlaspi erraticum</name>
    <dbReference type="NCBI Taxonomy" id="1685480"/>
    <lineage>
        <taxon>Eukaryota</taxon>
        <taxon>Viridiplantae</taxon>
        <taxon>Streptophyta</taxon>
        <taxon>Embryophyta</taxon>
        <taxon>Tracheophyta</taxon>
        <taxon>Spermatophyta</taxon>
        <taxon>Magnoliopsida</taxon>
        <taxon>eudicotyledons</taxon>
        <taxon>Gunneridae</taxon>
        <taxon>Pentapetalae</taxon>
        <taxon>rosids</taxon>
        <taxon>malvids</taxon>
        <taxon>Brassicales</taxon>
        <taxon>Brassicaceae</taxon>
        <taxon>Coluteocarpeae</taxon>
        <taxon>Microthlaspi</taxon>
    </lineage>
</organism>
<dbReference type="EMBL" id="CACVBM020001729">
    <property type="protein sequence ID" value="CAA7058692.1"/>
    <property type="molecule type" value="Genomic_DNA"/>
</dbReference>
<feature type="region of interest" description="Disordered" evidence="1">
    <location>
        <begin position="29"/>
        <end position="49"/>
    </location>
</feature>
<feature type="compositionally biased region" description="Polar residues" evidence="1">
    <location>
        <begin position="29"/>
        <end position="42"/>
    </location>
</feature>
<gene>
    <name evidence="3" type="ORF">MERR_LOCUS45928</name>
</gene>
<keyword evidence="4" id="KW-1185">Reference proteome</keyword>
<evidence type="ECO:0000256" key="1">
    <source>
        <dbReference type="SAM" id="MobiDB-lite"/>
    </source>
</evidence>
<sequence length="161" mass="18164">MATTQHNKLSLLCFISIFFLLSPSKRASLSSPNTHRSSSVFTPKSDGSRTDISAVCDFSEGSWIYDQGCDLPSFESTRISRYSSKCQHRAGFVVVGDSLNRNMFVSLFCMLKSVATSWCRSCIHIFAYHRTNLLARYGGQLMPMVVSYRSSWMQRGIQSRC</sequence>